<dbReference type="Proteomes" id="UP000198688">
    <property type="component" value="Chromosome I"/>
</dbReference>
<feature type="compositionally biased region" description="Acidic residues" evidence="1">
    <location>
        <begin position="199"/>
        <end position="208"/>
    </location>
</feature>
<gene>
    <name evidence="2" type="ORF">SAMN04489716_5178</name>
</gene>
<feature type="compositionally biased region" description="Acidic residues" evidence="1">
    <location>
        <begin position="392"/>
        <end position="410"/>
    </location>
</feature>
<organism evidence="2 3">
    <name type="scientific">Actinoplanes derwentensis</name>
    <dbReference type="NCBI Taxonomy" id="113562"/>
    <lineage>
        <taxon>Bacteria</taxon>
        <taxon>Bacillati</taxon>
        <taxon>Actinomycetota</taxon>
        <taxon>Actinomycetes</taxon>
        <taxon>Micromonosporales</taxon>
        <taxon>Micromonosporaceae</taxon>
        <taxon>Actinoplanes</taxon>
    </lineage>
</organism>
<dbReference type="PANTHER" id="PTHR37841">
    <property type="entry name" value="GLR2918 PROTEIN"/>
    <property type="match status" value="1"/>
</dbReference>
<feature type="region of interest" description="Disordered" evidence="1">
    <location>
        <begin position="306"/>
        <end position="453"/>
    </location>
</feature>
<feature type="region of interest" description="Disordered" evidence="1">
    <location>
        <begin position="473"/>
        <end position="541"/>
    </location>
</feature>
<dbReference type="Gene3D" id="1.25.40.10">
    <property type="entry name" value="Tetratricopeptide repeat domain"/>
    <property type="match status" value="1"/>
</dbReference>
<dbReference type="SUPFAM" id="SSF48452">
    <property type="entry name" value="TPR-like"/>
    <property type="match status" value="1"/>
</dbReference>
<dbReference type="InterPro" id="IPR011990">
    <property type="entry name" value="TPR-like_helical_dom_sf"/>
</dbReference>
<proteinExistence type="predicted"/>
<sequence>MDAPVGEAPAEVEAEPVSFEPIAVVRTLADPDDAGFETGYSHAGTSPSAVASGSAENGLATAASGRFETESGRAAEATHEGEDVSEQLAAELREPGIEVGQPAPADDSSLDAESHGAGNSEQSAANRPSGGINSLAAMKNIVAAGSIGVTKSLTDEEALDRRGYPDTAGNADVTGDSGPALASDLAGTRDTTGVSDLADTSDEGEEPGVPEVGGVGSAAVGADAVLVDSGGFALVDDTEAGSGESFTGGLSEAVWSAAWADWQSFGGHGDLGGLSEADWGKAWSDWQNFGGHGDLGGLSKDDWGNAWTGWQSFGGNGQTETPGPAVTGDTPDSPVADGDTPDSAIVDGEVAGHPVVEGQDTDSQDAEGQSAEGQVDSSRAASMEASRPVEGDQAESDQAGNDDAENDAAGDDAVSVGSAETAGVDVAVVEAGTEEGGAPVVPAQGVTVGEGSAGSAAEAGVAAASREILPEAKAGGQDAEQTGEQASDKISEQAGEQGGENTGKQAEEQGRDRAGSVSSERLEPVRQRRGEQAPADRRRAEPERILASYPWVFDPRTLRETVGEPERLGDLADRLSDRLEFAERDNVRAGLLSLRAAVSRVLGELDDALADGREGLRHAEASGEFRTVAIAQARLAHVLHWRGEFDEADRLYARAESVELPSAVRAEISELAGRSVFDQGRLLEAVNHFERALDVRQGEDPELVERIELALDEITRRSADGWGPYPRTRDEVLEVPKAPMRLLDDGAGLWGYAAAVEPQFAEAQPFAEGVAWVRRPGAPAWELIDTRGELVIPAAHDYRAVGPFAEGLAWVRRDDSGWFAIDLQNRLIVTPAGFEDARPFRSGLAVVRQGGAWGAVDRNGRIAVRPAFHGFLTVLHVGGSVDGFTDEGLAVVDAGDRFGVVDRAGQLVVPPVHAAVVIHPSAFLVRDPAGSWGALNRRGEPLVDVVHKDRDSAVEQLPGEARPVL</sequence>
<feature type="compositionally biased region" description="Basic and acidic residues" evidence="1">
    <location>
        <begin position="505"/>
        <end position="541"/>
    </location>
</feature>
<feature type="region of interest" description="Disordered" evidence="1">
    <location>
        <begin position="98"/>
        <end position="131"/>
    </location>
</feature>
<accession>A0A1H2C446</accession>
<feature type="compositionally biased region" description="Polar residues" evidence="1">
    <location>
        <begin position="117"/>
        <end position="126"/>
    </location>
</feature>
<evidence type="ECO:0000313" key="3">
    <source>
        <dbReference type="Proteomes" id="UP000198688"/>
    </source>
</evidence>
<dbReference type="AlphaFoldDB" id="A0A1H2C446"/>
<feature type="region of interest" description="Disordered" evidence="1">
    <location>
        <begin position="161"/>
        <end position="216"/>
    </location>
</feature>
<keyword evidence="3" id="KW-1185">Reference proteome</keyword>
<protein>
    <submittedName>
        <fullName evidence="2">WG containing repeat-containing protein</fullName>
    </submittedName>
</protein>
<feature type="compositionally biased region" description="Polar residues" evidence="1">
    <location>
        <begin position="371"/>
        <end position="380"/>
    </location>
</feature>
<name>A0A1H2C446_9ACTN</name>
<dbReference type="InterPro" id="IPR032774">
    <property type="entry name" value="WG_beta_rep"/>
</dbReference>
<feature type="region of interest" description="Disordered" evidence="1">
    <location>
        <begin position="30"/>
        <end position="58"/>
    </location>
</feature>
<dbReference type="Pfam" id="PF14903">
    <property type="entry name" value="WG_beta_rep"/>
    <property type="match status" value="3"/>
</dbReference>
<evidence type="ECO:0000256" key="1">
    <source>
        <dbReference type="SAM" id="MobiDB-lite"/>
    </source>
</evidence>
<dbReference type="STRING" id="113562.SAMN04489716_5178"/>
<dbReference type="PANTHER" id="PTHR37841:SF1">
    <property type="entry name" value="DUF3298 DOMAIN-CONTAINING PROTEIN"/>
    <property type="match status" value="1"/>
</dbReference>
<reference evidence="2 3" key="1">
    <citation type="submission" date="2016-10" db="EMBL/GenBank/DDBJ databases">
        <authorList>
            <person name="de Groot N.N."/>
        </authorList>
    </citation>
    <scope>NUCLEOTIDE SEQUENCE [LARGE SCALE GENOMIC DNA]</scope>
    <source>
        <strain evidence="2 3">DSM 43941</strain>
    </source>
</reference>
<feature type="compositionally biased region" description="Polar residues" evidence="1">
    <location>
        <begin position="43"/>
        <end position="55"/>
    </location>
</feature>
<evidence type="ECO:0000313" key="2">
    <source>
        <dbReference type="EMBL" id="SDT64786.1"/>
    </source>
</evidence>
<dbReference type="EMBL" id="LT629758">
    <property type="protein sequence ID" value="SDT64786.1"/>
    <property type="molecule type" value="Genomic_DNA"/>
</dbReference>